<evidence type="ECO:0000256" key="1">
    <source>
        <dbReference type="SAM" id="MobiDB-lite"/>
    </source>
</evidence>
<dbReference type="Proteomes" id="UP000311382">
    <property type="component" value="Unassembled WGS sequence"/>
</dbReference>
<dbReference type="EMBL" id="SOZI01000003">
    <property type="protein sequence ID" value="TNY24414.1"/>
    <property type="molecule type" value="Genomic_DNA"/>
</dbReference>
<evidence type="ECO:0000313" key="2">
    <source>
        <dbReference type="EMBL" id="TNY24414.1"/>
    </source>
</evidence>
<evidence type="ECO:0000313" key="3">
    <source>
        <dbReference type="Proteomes" id="UP000311382"/>
    </source>
</evidence>
<feature type="region of interest" description="Disordered" evidence="1">
    <location>
        <begin position="176"/>
        <end position="204"/>
    </location>
</feature>
<feature type="region of interest" description="Disordered" evidence="1">
    <location>
        <begin position="113"/>
        <end position="141"/>
    </location>
</feature>
<name>A0A5C5G7P2_9BASI</name>
<dbReference type="AlphaFoldDB" id="A0A5C5G7P2"/>
<gene>
    <name evidence="2" type="ORF">DMC30DRAFT_166639</name>
</gene>
<protein>
    <submittedName>
        <fullName evidence="2">Uncharacterized protein</fullName>
    </submittedName>
</protein>
<keyword evidence="3" id="KW-1185">Reference proteome</keyword>
<proteinExistence type="predicted"/>
<reference evidence="2 3" key="1">
    <citation type="submission" date="2019-03" db="EMBL/GenBank/DDBJ databases">
        <title>Rhodosporidium diobovatum UCD-FST 08-225 genome sequencing, assembly, and annotation.</title>
        <authorList>
            <person name="Fakankun I.U."/>
            <person name="Fristensky B."/>
            <person name="Levin D.B."/>
        </authorList>
    </citation>
    <scope>NUCLEOTIDE SEQUENCE [LARGE SCALE GENOMIC DNA]</scope>
    <source>
        <strain evidence="2 3">UCD-FST 08-225</strain>
    </source>
</reference>
<comment type="caution">
    <text evidence="2">The sequence shown here is derived from an EMBL/GenBank/DDBJ whole genome shotgun (WGS) entry which is preliminary data.</text>
</comment>
<sequence>MRSKLLLPTMSCCASSRPSDRSLASRLSGTVRCCSRSMPSGSGATSAESDAVTAGVRVRRCGCEELLKQQQTCNIQLAHSAASGVRASRRARAGFGPRARSRVTVAQDGCRRVRGATRRPVLRGDDRRPPRGRSSRSSGTCTPTLCTRLCPSTAPASTTTGQRTCPAWRPALRCPSTPRQTRAHDPYSAQVTRSPRSSTRERLHPALGRASCGTASGFNLGRGQASKRWNARLLAVGDCCEGRTPEQLEAFAQGTGEA</sequence>
<organism evidence="2 3">
    <name type="scientific">Rhodotorula diobovata</name>
    <dbReference type="NCBI Taxonomy" id="5288"/>
    <lineage>
        <taxon>Eukaryota</taxon>
        <taxon>Fungi</taxon>
        <taxon>Dikarya</taxon>
        <taxon>Basidiomycota</taxon>
        <taxon>Pucciniomycotina</taxon>
        <taxon>Microbotryomycetes</taxon>
        <taxon>Sporidiobolales</taxon>
        <taxon>Sporidiobolaceae</taxon>
        <taxon>Rhodotorula</taxon>
    </lineage>
</organism>
<accession>A0A5C5G7P2</accession>